<evidence type="ECO:0000256" key="1">
    <source>
        <dbReference type="SAM" id="MobiDB-lite"/>
    </source>
</evidence>
<evidence type="ECO:0000313" key="3">
    <source>
        <dbReference type="Proteomes" id="UP000275089"/>
    </source>
</evidence>
<organism evidence="2 3">
    <name type="scientific">Escherichia phage IMM-002</name>
    <dbReference type="NCBI Taxonomy" id="2041760"/>
    <lineage>
        <taxon>Viruses</taxon>
        <taxon>Duplodnaviria</taxon>
        <taxon>Heunggongvirae</taxon>
        <taxon>Uroviricota</taxon>
        <taxon>Caudoviricetes</taxon>
        <taxon>Autographivirales</taxon>
        <taxon>Autotranscriptaviridae</taxon>
        <taxon>Studiervirinae</taxon>
        <taxon>Kayfunavirus</taxon>
        <taxon>Kayfunavirus IMM002</taxon>
    </lineage>
</organism>
<reference evidence="2 3" key="1">
    <citation type="submission" date="2017-08" db="EMBL/GenBank/DDBJ databases">
        <title>Genomic analysis reveals CRISPR-Cas mediated host-pathogen interaction between enterotoxigenic Escherichia coli and phages.</title>
        <authorList>
            <person name="Chakraborty S."/>
            <person name="Begum Y.A."/>
            <person name="Qadri F."/>
            <person name="Camilli A."/>
        </authorList>
    </citation>
    <scope>NUCLEOTIDE SEQUENCE [LARGE SCALE GENOMIC DNA]</scope>
</reference>
<dbReference type="EMBL" id="MF630921">
    <property type="protein sequence ID" value="ATI16976.1"/>
    <property type="molecule type" value="Genomic_DNA"/>
</dbReference>
<name>A0A384WID6_9CAUD</name>
<dbReference type="GeneID" id="55003918"/>
<proteinExistence type="predicted"/>
<feature type="compositionally biased region" description="Basic and acidic residues" evidence="1">
    <location>
        <begin position="16"/>
        <end position="30"/>
    </location>
</feature>
<sequence>MINPVAKLLPNSSNQELHHVSDHYQLRAHP</sequence>
<dbReference type="RefSeq" id="YP_009812845.1">
    <property type="nucleotide sequence ID" value="NC_048071.1"/>
</dbReference>
<evidence type="ECO:0000313" key="2">
    <source>
        <dbReference type="EMBL" id="ATI16976.1"/>
    </source>
</evidence>
<feature type="region of interest" description="Disordered" evidence="1">
    <location>
        <begin position="1"/>
        <end position="30"/>
    </location>
</feature>
<dbReference type="KEGG" id="vg:55003918"/>
<dbReference type="Proteomes" id="UP000275089">
    <property type="component" value="Segment"/>
</dbReference>
<keyword evidence="3" id="KW-1185">Reference proteome</keyword>
<accession>A0A384WID6</accession>
<protein>
    <submittedName>
        <fullName evidence="2">Uncharacterized protein</fullName>
    </submittedName>
</protein>